<protein>
    <recommendedName>
        <fullName evidence="6">Asparagine synthase</fullName>
    </recommendedName>
</protein>
<organism evidence="2 4">
    <name type="scientific">Alkalithermobacter thermoalcaliphilus JW-YL-7 = DSM 7308</name>
    <dbReference type="NCBI Taxonomy" id="1121328"/>
    <lineage>
        <taxon>Bacteria</taxon>
        <taxon>Bacillati</taxon>
        <taxon>Bacillota</taxon>
        <taxon>Clostridia</taxon>
        <taxon>Peptostreptococcales</taxon>
        <taxon>Tepidibacteraceae</taxon>
        <taxon>Alkalithermobacter</taxon>
    </lineage>
</organism>
<dbReference type="AlphaFoldDB" id="A0A150FRQ7"/>
<keyword evidence="1" id="KW-1133">Transmembrane helix</keyword>
<sequence length="65" mass="7047">MREGLIPTALGTVVTATGTALRVRNMKKRDLKRKNLMPMLEAGIIGLGLAHIILGSIDLAQNKKH</sequence>
<reference evidence="3 5" key="2">
    <citation type="submission" date="2016-11" db="EMBL/GenBank/DDBJ databases">
        <authorList>
            <person name="Varghese N."/>
            <person name="Submissions S."/>
        </authorList>
    </citation>
    <scope>NUCLEOTIDE SEQUENCE [LARGE SCALE GENOMIC DNA]</scope>
    <source>
        <strain evidence="3 5">DSM 7308</strain>
    </source>
</reference>
<dbReference type="STRING" id="1121328.JWYL7_0970"/>
<keyword evidence="5" id="KW-1185">Reference proteome</keyword>
<proteinExistence type="predicted"/>
<keyword evidence="1" id="KW-0472">Membrane</keyword>
<evidence type="ECO:0000313" key="5">
    <source>
        <dbReference type="Proteomes" id="UP000323392"/>
    </source>
</evidence>
<reference evidence="2 4" key="1">
    <citation type="submission" date="2016-02" db="EMBL/GenBank/DDBJ databases">
        <title>Draft genome sequence for Clostridium paradoxum JW-YL-7.</title>
        <authorList>
            <person name="Utturkar S.M."/>
            <person name="Lancaster A."/>
            <person name="Poole F.L."/>
            <person name="Adams M.W."/>
            <person name="Brown S.D."/>
        </authorList>
    </citation>
    <scope>NUCLEOTIDE SEQUENCE [LARGE SCALE GENOMIC DNA]</scope>
    <source>
        <strain evidence="2 4">JW-YL-7</strain>
    </source>
</reference>
<evidence type="ECO:0000256" key="1">
    <source>
        <dbReference type="SAM" id="Phobius"/>
    </source>
</evidence>
<gene>
    <name evidence="2" type="ORF">JWYL7_0970</name>
    <name evidence="3" type="ORF">SAMN05661008_00883</name>
</gene>
<dbReference type="Proteomes" id="UP000092605">
    <property type="component" value="Unassembled WGS sequence"/>
</dbReference>
<dbReference type="EMBL" id="LSFY01000001">
    <property type="protein sequence ID" value="KXZ39895.1"/>
    <property type="molecule type" value="Genomic_DNA"/>
</dbReference>
<evidence type="ECO:0000313" key="4">
    <source>
        <dbReference type="Proteomes" id="UP000092605"/>
    </source>
</evidence>
<name>A0A150FRQ7_CLOPD</name>
<keyword evidence="1" id="KW-0812">Transmembrane</keyword>
<dbReference type="EMBL" id="FRBG01000005">
    <property type="protein sequence ID" value="SHK78311.1"/>
    <property type="molecule type" value="Genomic_DNA"/>
</dbReference>
<feature type="transmembrane region" description="Helical" evidence="1">
    <location>
        <begin position="6"/>
        <end position="24"/>
    </location>
</feature>
<dbReference type="PATRIC" id="fig|1121328.3.peg.976"/>
<evidence type="ECO:0000313" key="2">
    <source>
        <dbReference type="EMBL" id="KXZ39895.1"/>
    </source>
</evidence>
<evidence type="ECO:0000313" key="3">
    <source>
        <dbReference type="EMBL" id="SHK78311.1"/>
    </source>
</evidence>
<accession>A0A150FRQ7</accession>
<dbReference type="Proteomes" id="UP000323392">
    <property type="component" value="Unassembled WGS sequence"/>
</dbReference>
<feature type="transmembrane region" description="Helical" evidence="1">
    <location>
        <begin position="36"/>
        <end position="57"/>
    </location>
</feature>
<comment type="caution">
    <text evidence="2">The sequence shown here is derived from an EMBL/GenBank/DDBJ whole genome shotgun (WGS) entry which is preliminary data.</text>
</comment>
<evidence type="ECO:0008006" key="6">
    <source>
        <dbReference type="Google" id="ProtNLM"/>
    </source>
</evidence>
<dbReference type="RefSeq" id="WP_066069839.1">
    <property type="nucleotide sequence ID" value="NZ_FRBG01000005.1"/>
</dbReference>